<dbReference type="Proteomes" id="UP000032683">
    <property type="component" value="Unassembled WGS sequence"/>
</dbReference>
<dbReference type="AlphaFoldDB" id="A0A0D6QDA3"/>
<evidence type="ECO:0000313" key="2">
    <source>
        <dbReference type="Proteomes" id="UP000032683"/>
    </source>
</evidence>
<name>A0A0D6QDA3_KOMXY</name>
<dbReference type="NCBIfam" id="NF033894">
    <property type="entry name" value="Eex_IncN"/>
    <property type="match status" value="1"/>
</dbReference>
<dbReference type="InterPro" id="IPR047937">
    <property type="entry name" value="Eex_IncN-like"/>
</dbReference>
<dbReference type="RefSeq" id="WP_124307303.1">
    <property type="nucleotide sequence ID" value="NZ_BANJ01000074.1"/>
</dbReference>
<accession>A0A0D6QDA3</accession>
<dbReference type="PROSITE" id="PS51257">
    <property type="entry name" value="PROKAR_LIPOPROTEIN"/>
    <property type="match status" value="1"/>
</dbReference>
<comment type="caution">
    <text evidence="1">The sequence shown here is derived from an EMBL/GenBank/DDBJ whole genome shotgun (WGS) entry which is preliminary data.</text>
</comment>
<dbReference type="EMBL" id="BANJ01000074">
    <property type="protein sequence ID" value="GAO00961.1"/>
    <property type="molecule type" value="Genomic_DNA"/>
</dbReference>
<sequence>MKKLTIFLALLSLAGCKKHHDKNWYDSHEKERSETIKKCTNDAEYSASPDCQNAIDSSAFSKKDYGNFNPTKDMP</sequence>
<evidence type="ECO:0008006" key="3">
    <source>
        <dbReference type="Google" id="ProtNLM"/>
    </source>
</evidence>
<organism evidence="1 2">
    <name type="scientific">Komagataeibacter xylinus NBRC 13693</name>
    <dbReference type="NCBI Taxonomy" id="1234668"/>
    <lineage>
        <taxon>Bacteria</taxon>
        <taxon>Pseudomonadati</taxon>
        <taxon>Pseudomonadota</taxon>
        <taxon>Alphaproteobacteria</taxon>
        <taxon>Acetobacterales</taxon>
        <taxon>Acetobacteraceae</taxon>
        <taxon>Komagataeibacter</taxon>
    </lineage>
</organism>
<protein>
    <recommendedName>
        <fullName evidence="3">Entry exclusion protein</fullName>
    </recommendedName>
</protein>
<evidence type="ECO:0000313" key="1">
    <source>
        <dbReference type="EMBL" id="GAO00961.1"/>
    </source>
</evidence>
<proteinExistence type="predicted"/>
<gene>
    <name evidence="1" type="ORF">Gxy13693_074_008</name>
</gene>
<reference evidence="1 2" key="1">
    <citation type="submission" date="2012-11" db="EMBL/GenBank/DDBJ databases">
        <title>Whole genome sequence of Gluconacetobacter xylinus NBRC 13693.</title>
        <authorList>
            <person name="Azuma Y."/>
            <person name="Higashiura N."/>
            <person name="Hirakawa H."/>
            <person name="Matsushita K."/>
        </authorList>
    </citation>
    <scope>NUCLEOTIDE SEQUENCE [LARGE SCALE GENOMIC DNA]</scope>
    <source>
        <strain evidence="1 2">NBRC 13693</strain>
    </source>
</reference>